<reference evidence="2 3" key="1">
    <citation type="submission" date="2006-04" db="EMBL/GenBank/DDBJ databases">
        <authorList>
            <person name="Nierman W.C."/>
        </authorList>
    </citation>
    <scope>NUCLEOTIDE SEQUENCE [LARGE SCALE GENOMIC DNA]</scope>
    <source>
        <strain evidence="2 3">DW4/3-1</strain>
    </source>
</reference>
<dbReference type="AlphaFoldDB" id="Q09DF2"/>
<evidence type="ECO:0000313" key="3">
    <source>
        <dbReference type="Proteomes" id="UP000032702"/>
    </source>
</evidence>
<feature type="region of interest" description="Disordered" evidence="1">
    <location>
        <begin position="62"/>
        <end position="122"/>
    </location>
</feature>
<comment type="caution">
    <text evidence="2">The sequence shown here is derived from an EMBL/GenBank/DDBJ whole genome shotgun (WGS) entry which is preliminary data.</text>
</comment>
<feature type="compositionally biased region" description="Basic and acidic residues" evidence="1">
    <location>
        <begin position="63"/>
        <end position="77"/>
    </location>
</feature>
<evidence type="ECO:0000313" key="2">
    <source>
        <dbReference type="EMBL" id="EAU69745.1"/>
    </source>
</evidence>
<organism evidence="2 3">
    <name type="scientific">Stigmatella aurantiaca (strain DW4/3-1)</name>
    <dbReference type="NCBI Taxonomy" id="378806"/>
    <lineage>
        <taxon>Bacteria</taxon>
        <taxon>Pseudomonadati</taxon>
        <taxon>Myxococcota</taxon>
        <taxon>Myxococcia</taxon>
        <taxon>Myxococcales</taxon>
        <taxon>Cystobacterineae</taxon>
        <taxon>Archangiaceae</taxon>
        <taxon>Stigmatella</taxon>
    </lineage>
</organism>
<proteinExistence type="predicted"/>
<evidence type="ECO:0000256" key="1">
    <source>
        <dbReference type="SAM" id="MobiDB-lite"/>
    </source>
</evidence>
<dbReference type="Proteomes" id="UP000032702">
    <property type="component" value="Unassembled WGS sequence"/>
</dbReference>
<accession>Q09DF2</accession>
<dbReference type="EMBL" id="AAMD01000003">
    <property type="protein sequence ID" value="EAU69745.1"/>
    <property type="molecule type" value="Genomic_DNA"/>
</dbReference>
<sequence length="171" mass="18886">MLQLGKLHAPKKFTPWVHPHHPALSILIASSDNGTVLKNRDSIEPIYAFMTRSSLPEDVSFWGEREEPSPESIHRDLLLPSNDEPSSLKGGDGTAENPRPKRSFSSIGSLPPGRRSSTKLKYPGMMDSWLPGMGVADRGETTLRCDNVFRRFVARAVVTFGVSRPLHVTAP</sequence>
<gene>
    <name evidence="2" type="ORF">STIAU_1531</name>
</gene>
<name>Q09DF2_STIAD</name>
<protein>
    <submittedName>
        <fullName evidence="2">Uncharacterized protein</fullName>
    </submittedName>
</protein>